<dbReference type="InterPro" id="IPR036291">
    <property type="entry name" value="NAD(P)-bd_dom_sf"/>
</dbReference>
<dbReference type="GO" id="GO:0005737">
    <property type="term" value="C:cytoplasm"/>
    <property type="evidence" value="ECO:0007669"/>
    <property type="project" value="TreeGrafter"/>
</dbReference>
<evidence type="ECO:0000313" key="2">
    <source>
        <dbReference type="EMBL" id="SNY95332.1"/>
    </source>
</evidence>
<feature type="domain" description="NAD(P)-binding" evidence="1">
    <location>
        <begin position="13"/>
        <end position="180"/>
    </location>
</feature>
<dbReference type="AlphaFoldDB" id="A0A285MDT0"/>
<dbReference type="InterPro" id="IPR016040">
    <property type="entry name" value="NAD(P)-bd_dom"/>
</dbReference>
<dbReference type="SUPFAM" id="SSF51735">
    <property type="entry name" value="NAD(P)-binding Rossmann-fold domains"/>
    <property type="match status" value="1"/>
</dbReference>
<dbReference type="Pfam" id="PF13460">
    <property type="entry name" value="NAD_binding_10"/>
    <property type="match status" value="1"/>
</dbReference>
<name>A0A285MDT0_9FLAO</name>
<protein>
    <submittedName>
        <fullName evidence="2">Nucleoside-diphosphate-sugar epimerase</fullName>
    </submittedName>
</protein>
<reference evidence="3" key="1">
    <citation type="submission" date="2017-09" db="EMBL/GenBank/DDBJ databases">
        <authorList>
            <person name="Varghese N."/>
            <person name="Submissions S."/>
        </authorList>
    </citation>
    <scope>NUCLEOTIDE SEQUENCE [LARGE SCALE GENOMIC DNA]</scope>
    <source>
        <strain evidence="3">DSM 25885</strain>
    </source>
</reference>
<organism evidence="2 3">
    <name type="scientific">Flagellimonas pacifica</name>
    <dbReference type="NCBI Taxonomy" id="1247520"/>
    <lineage>
        <taxon>Bacteria</taxon>
        <taxon>Pseudomonadati</taxon>
        <taxon>Bacteroidota</taxon>
        <taxon>Flavobacteriia</taxon>
        <taxon>Flavobacteriales</taxon>
        <taxon>Flavobacteriaceae</taxon>
        <taxon>Flagellimonas</taxon>
    </lineage>
</organism>
<accession>A0A285MDT0</accession>
<dbReference type="OrthoDB" id="751203at2"/>
<proteinExistence type="predicted"/>
<dbReference type="CDD" id="cd05266">
    <property type="entry name" value="SDR_a4"/>
    <property type="match status" value="1"/>
</dbReference>
<gene>
    <name evidence="2" type="ORF">SAMN06265377_1000</name>
</gene>
<dbReference type="PANTHER" id="PTHR48079:SF6">
    <property type="entry name" value="NAD(P)-BINDING DOMAIN-CONTAINING PROTEIN-RELATED"/>
    <property type="match status" value="1"/>
</dbReference>
<dbReference type="RefSeq" id="WP_097044639.1">
    <property type="nucleotide sequence ID" value="NZ_OBEH01000001.1"/>
</dbReference>
<dbReference type="Gene3D" id="3.40.50.720">
    <property type="entry name" value="NAD(P)-binding Rossmann-like Domain"/>
    <property type="match status" value="1"/>
</dbReference>
<sequence length="269" mass="30288">MNEKIGVFGCGWLGFPLAKHFVVNTYEVHGTTTSKEKLKLLKKDKIHPYEISISATKIHGDIETFLSNIDVLIINIPPKLRGANTESFVEKIKLLHNQVKKSKISKIIFVSSTAVYGNISGDVTEETPPIPVTESGKQLLECEQLLTQDSTLQTTIVRFGGLIGPTRHPVTMLSKRKNLTNGNDPVNLIHLQDCIHLIYTIIEKGYWGEIFNGVYPLHPTKKEYYTTEAIRRGIPAPNYLGSLSHKNNKIIRSKNFMDKSHYFQTSIVT</sequence>
<dbReference type="EMBL" id="OBEH01000001">
    <property type="protein sequence ID" value="SNY95332.1"/>
    <property type="molecule type" value="Genomic_DNA"/>
</dbReference>
<evidence type="ECO:0000313" key="3">
    <source>
        <dbReference type="Proteomes" id="UP000219048"/>
    </source>
</evidence>
<dbReference type="Proteomes" id="UP000219048">
    <property type="component" value="Unassembled WGS sequence"/>
</dbReference>
<dbReference type="PANTHER" id="PTHR48079">
    <property type="entry name" value="PROTEIN YEEZ"/>
    <property type="match status" value="1"/>
</dbReference>
<keyword evidence="3" id="KW-1185">Reference proteome</keyword>
<evidence type="ECO:0000259" key="1">
    <source>
        <dbReference type="Pfam" id="PF13460"/>
    </source>
</evidence>
<dbReference type="GO" id="GO:0004029">
    <property type="term" value="F:aldehyde dehydrogenase (NAD+) activity"/>
    <property type="evidence" value="ECO:0007669"/>
    <property type="project" value="TreeGrafter"/>
</dbReference>
<dbReference type="InterPro" id="IPR051783">
    <property type="entry name" value="NAD(P)-dependent_oxidoreduct"/>
</dbReference>